<comment type="caution">
    <text evidence="1">The sequence shown here is derived from an EMBL/GenBank/DDBJ whole genome shotgun (WGS) entry which is preliminary data.</text>
</comment>
<dbReference type="Proteomes" id="UP001585080">
    <property type="component" value="Unassembled WGS sequence"/>
</dbReference>
<proteinExistence type="predicted"/>
<protein>
    <recommendedName>
        <fullName evidence="3">HEAT repeat domain-containing protein</fullName>
    </recommendedName>
</protein>
<evidence type="ECO:0008006" key="3">
    <source>
        <dbReference type="Google" id="ProtNLM"/>
    </source>
</evidence>
<dbReference type="SUPFAM" id="SSF48371">
    <property type="entry name" value="ARM repeat"/>
    <property type="match status" value="1"/>
</dbReference>
<sequence>MPLDDLVELAGHLPSTGARYRGPQRHEAAPDGLLRLLPPAERRRLVEATVAGRSSFRRAPLSTLAALEPADRRELISPRLKRLGRRRWSAVTLMAALPLADGEPLLRDLTADHRAHHRAMAWPALLACAEIHADPGEFARIAALSERAWHDQDEVRRATLHQLAGVAPELLDALPEQVLRDAVLTATQSRDSTTATLGAAERLLSRVIRQAAVTGHAQRAAHAVALLGEVFGPPGSPLTPRPLHIDEAGARTLWAAAGTTERRPRATVVLAELLAPHLAALPALDAEVRRIAVQSDDADLAVRAAAAWVHPAPLRDTRCGELVLIDPAFAVVPLILRTLATRRTDLLDGVCAAARGGFTGRLWPHAHPWAARLGPAIAGRWLPHQRDAWSEHHARVAMDETAPLRLRTDAVTLLTDPAWLTALAGQAPQPVAAAALWALSDPAADPEHGAAGTGNRPGLRDLLLAHAATGGVRGRAATASLRRLLTRLPDGDAVALLAPLACAPDAPVGARKEVARALGMLPGPDAVRALLAAWDAPRQHPDVRAALAVALLPALHQPDVADRLAPAVHEPAVRDAVVHARVGRIPETRSGPYRAFLMRLAEEADDDVVIAVHRALSTWLEPGTGDAMRLLADAVTAPERPEKVWAAAAGTLTGFPPGAVAESVVRRAFATLAERARAEEPRVRADALRRLHRVAGAAYPPGPEVEVTSAFDLLAAALEESGLHQDAARLGWRLALDALRRGQHDGPQWERLVRLCEVAPSRLPDRSCLALDLRRARVREAALATARGLRGRGTAVSGQLALTLVEECGTATAWGTPWRAELDALRAHSDPDTAMGALLVEPVPPG</sequence>
<keyword evidence="2" id="KW-1185">Reference proteome</keyword>
<dbReference type="InterPro" id="IPR016024">
    <property type="entry name" value="ARM-type_fold"/>
</dbReference>
<dbReference type="RefSeq" id="WP_376736016.1">
    <property type="nucleotide sequence ID" value="NZ_JAYMRP010000047.1"/>
</dbReference>
<gene>
    <name evidence="1" type="ORF">VSS16_33465</name>
</gene>
<name>A0ABV5EL42_9ACTN</name>
<evidence type="ECO:0000313" key="1">
    <source>
        <dbReference type="EMBL" id="MFB8777570.1"/>
    </source>
</evidence>
<accession>A0ABV5EL42</accession>
<organism evidence="1 2">
    <name type="scientific">Streptomyces broussonetiae</name>
    <dbReference type="NCBI Taxonomy" id="2686304"/>
    <lineage>
        <taxon>Bacteria</taxon>
        <taxon>Bacillati</taxon>
        <taxon>Actinomycetota</taxon>
        <taxon>Actinomycetes</taxon>
        <taxon>Kitasatosporales</taxon>
        <taxon>Streptomycetaceae</taxon>
        <taxon>Streptomyces</taxon>
    </lineage>
</organism>
<reference evidence="1 2" key="1">
    <citation type="submission" date="2024-01" db="EMBL/GenBank/DDBJ databases">
        <title>Genome mining of biosynthetic gene clusters to explore secondary metabolites of Streptomyces sp.</title>
        <authorList>
            <person name="Baig A."/>
            <person name="Ajitkumar Shintre N."/>
            <person name="Kumar H."/>
            <person name="Anbarasu A."/>
            <person name="Ramaiah S."/>
        </authorList>
    </citation>
    <scope>NUCLEOTIDE SEQUENCE [LARGE SCALE GENOMIC DNA]</scope>
    <source>
        <strain evidence="1 2">A57</strain>
    </source>
</reference>
<dbReference type="EMBL" id="JAYMRP010000047">
    <property type="protein sequence ID" value="MFB8777570.1"/>
    <property type="molecule type" value="Genomic_DNA"/>
</dbReference>
<evidence type="ECO:0000313" key="2">
    <source>
        <dbReference type="Proteomes" id="UP001585080"/>
    </source>
</evidence>